<organism evidence="1">
    <name type="scientific">viral metagenome</name>
    <dbReference type="NCBI Taxonomy" id="1070528"/>
    <lineage>
        <taxon>unclassified sequences</taxon>
        <taxon>metagenomes</taxon>
        <taxon>organismal metagenomes</taxon>
    </lineage>
</organism>
<evidence type="ECO:0000313" key="1">
    <source>
        <dbReference type="EMBL" id="QHU33449.1"/>
    </source>
</evidence>
<name>A0A6C0LRS0_9ZZZZ</name>
<proteinExistence type="predicted"/>
<protein>
    <submittedName>
        <fullName evidence="1">Uncharacterized protein</fullName>
    </submittedName>
</protein>
<sequence>MYRTALSAHETIKWVSCPTHGQCILFKNHMYPNGDLLQRKSYDACTSCVTTDILPTLNTNHIVFDDSKKIGGLGSHIRLYLQASTSHVAISLLVLDISCPTKQARLEKYVENTASLSLKEECDPYYPFNGDMATDLILETPSKLPTIILQLAMLDISCVSFDTEDSITVIVDKFTRTYSMFTANADHALNKPTREPQNWQAITYLGTQHYTAESLGRTIAKTNKLPSLYDDYLPEILTRSIHTQAAIISPTGSPQGQTPTPKLKGDTIPKMCYEYQKLVIMAYMINKYIPTHKYSSQIEALFLFFGMHGYIVRQLGAYVRSDKYRGTGKNVRTFSGEDAGSENIDEYSLKRLKMIDGKWRGLKYNDK</sequence>
<dbReference type="AlphaFoldDB" id="A0A6C0LRS0"/>
<accession>A0A6C0LRS0</accession>
<reference evidence="1" key="1">
    <citation type="journal article" date="2020" name="Nature">
        <title>Giant virus diversity and host interactions through global metagenomics.</title>
        <authorList>
            <person name="Schulz F."/>
            <person name="Roux S."/>
            <person name="Paez-Espino D."/>
            <person name="Jungbluth S."/>
            <person name="Walsh D.A."/>
            <person name="Denef V.J."/>
            <person name="McMahon K.D."/>
            <person name="Konstantinidis K.T."/>
            <person name="Eloe-Fadrosh E.A."/>
            <person name="Kyrpides N.C."/>
            <person name="Woyke T."/>
        </authorList>
    </citation>
    <scope>NUCLEOTIDE SEQUENCE</scope>
    <source>
        <strain evidence="1">GVMAG-S-1016704-121</strain>
    </source>
</reference>
<dbReference type="EMBL" id="MN740557">
    <property type="protein sequence ID" value="QHU33449.1"/>
    <property type="molecule type" value="Genomic_DNA"/>
</dbReference>